<dbReference type="PANTHER" id="PTHR21137:SF35">
    <property type="entry name" value="ODORANT RECEPTOR 19A-RELATED"/>
    <property type="match status" value="1"/>
</dbReference>
<feature type="transmembrane region" description="Helical" evidence="10">
    <location>
        <begin position="766"/>
        <end position="784"/>
    </location>
</feature>
<dbReference type="EnsemblMetazoa" id="XM_026444444">
    <property type="protein sequence ID" value="XP_026300229"/>
    <property type="gene ID" value="LOC100576940"/>
</dbReference>
<sequence length="869" mass="101056">MQREVELDVSVNLAAFFLKNVGLWASNDPGHERRRKVILVYTMWCVTLSSVVIIRDVYFTWFYNGDILYVVTNALSMMMITVKVCVIVVHKEEFINLIVYMQENFWNDNYHDLREREILENCKRTCAFFVSLVTAIGICAILSYLATPLIVQTASNNSERMLPFNMWLKLPLSESPYYELMFVYQIMTFYFIGISYFCFDNIFCIMTVHLAGQFQILRHRFDRLCNAEDRIAEKGAHARGFYDRFKAHVRYHQALIDYCEKIENVYTTIIFGQVLVFSVLICLFGYQILLANAPSTRRSIFIFLLIGAMSLLFMFTFSCNCVTEHSENIAIGAYSALWTAMPMDKFGKMLRNDLIMVIKRSRRVCCLTANGFFPVSLETYTTILSTAVSYFTLLRNNVEKKSINGAINLFRLLKGGNHQFSFISEKERKGIDDNPVITYIRACKTTRIWTMEKELDISVNLSSFFLRSIGLWIGDGSTNERRRKGMLAYTIWCTFFSTIISSRDLYFTWIYNGVRAYCICMKLPAVTDILYALTNYMSVMMILLKICVIVVHKSEFINLILYMQRYFWNVNYDSREKEILNGCKKTCAFFVSTVTFIGICAILSYLTTPFTARIGNNESERILPFNMWVNLPLSQTPYYELLFLIQIITLYYIGICYFCFDNVFCIMAIHLTGQFRILGYRFAKLCNIEHEMREKDTVLSKHVHTCYEKFKEYVRYHQALINFYTKLENVYTMIILGQVIVFSALICLFCYQVLLANAPSARRSIFIFLLIGAMSLLFMFTYSCDGVIEQSDNVAVGAYSALWTIMPMDKFGRMLRNDLIMVIERSRRVCCLTANGFFPVSLETYTTILSTAVSYFTLLRNNMENDKDD</sequence>
<evidence type="ECO:0000256" key="4">
    <source>
        <dbReference type="ARBA" id="ARBA00022692"/>
    </source>
</evidence>
<feature type="transmembrane region" description="Helical" evidence="10">
    <location>
        <begin position="487"/>
        <end position="509"/>
    </location>
</feature>
<keyword evidence="5" id="KW-0552">Olfaction</keyword>
<evidence type="ECO:0000256" key="1">
    <source>
        <dbReference type="ARBA" id="ARBA00004651"/>
    </source>
</evidence>
<evidence type="ECO:0000313" key="11">
    <source>
        <dbReference type="EnsemblMetazoa" id="XP_026300229"/>
    </source>
</evidence>
<evidence type="ECO:0000256" key="8">
    <source>
        <dbReference type="ARBA" id="ARBA00023170"/>
    </source>
</evidence>
<dbReference type="Pfam" id="PF02949">
    <property type="entry name" value="7tm_6"/>
    <property type="match status" value="2"/>
</dbReference>
<accession>A0A8B8HBL1</accession>
<feature type="transmembrane region" description="Helical" evidence="10">
    <location>
        <begin position="67"/>
        <end position="89"/>
    </location>
</feature>
<keyword evidence="8" id="KW-0675">Receptor</keyword>
<feature type="transmembrane region" description="Helical" evidence="10">
    <location>
        <begin position="182"/>
        <end position="211"/>
    </location>
</feature>
<evidence type="ECO:0000313" key="13">
    <source>
        <dbReference type="RefSeq" id="XP_026300229.1"/>
    </source>
</evidence>
<feature type="transmembrane region" description="Helical" evidence="10">
    <location>
        <begin position="38"/>
        <end position="61"/>
    </location>
</feature>
<dbReference type="GO" id="GO:0004984">
    <property type="term" value="F:olfactory receptor activity"/>
    <property type="evidence" value="ECO:0007669"/>
    <property type="project" value="InterPro"/>
</dbReference>
<feature type="transmembrane region" description="Helical" evidence="10">
    <location>
        <begin position="265"/>
        <end position="288"/>
    </location>
</feature>
<dbReference type="InterPro" id="IPR004117">
    <property type="entry name" value="7tm6_olfct_rcpt"/>
</dbReference>
<reference evidence="13" key="2">
    <citation type="submission" date="2025-04" db="UniProtKB">
        <authorList>
            <consortium name="RefSeq"/>
        </authorList>
    </citation>
    <scope>IDENTIFICATION</scope>
    <source>
        <strain evidence="13">DH4</strain>
        <tissue evidence="13">Whole body</tissue>
    </source>
</reference>
<feature type="transmembrane region" description="Helical" evidence="10">
    <location>
        <begin position="300"/>
        <end position="322"/>
    </location>
</feature>
<keyword evidence="2" id="KW-1003">Cell membrane</keyword>
<keyword evidence="12" id="KW-1185">Reference proteome</keyword>
<evidence type="ECO:0000313" key="12">
    <source>
        <dbReference type="Proteomes" id="UP000005203"/>
    </source>
</evidence>
<accession>A0A7M7SRB5</accession>
<keyword evidence="7 10" id="KW-0472">Membrane</keyword>
<feature type="transmembrane region" description="Helical" evidence="10">
    <location>
        <begin position="587"/>
        <end position="606"/>
    </location>
</feature>
<dbReference type="GeneID" id="100576940"/>
<evidence type="ECO:0000256" key="2">
    <source>
        <dbReference type="ARBA" id="ARBA00022475"/>
    </source>
</evidence>
<evidence type="ECO:0000256" key="6">
    <source>
        <dbReference type="ARBA" id="ARBA00022989"/>
    </source>
</evidence>
<dbReference type="Proteomes" id="UP000005203">
    <property type="component" value="Linkage group LG12"/>
</dbReference>
<keyword evidence="9" id="KW-0807">Transducer</keyword>
<dbReference type="AlphaFoldDB" id="A0A7M7SRB5"/>
<name>A0A7M7SRB5_APIME</name>
<protein>
    <submittedName>
        <fullName evidence="13">Uncharacterized protein LOC100576940</fullName>
    </submittedName>
</protein>
<proteinExistence type="predicted"/>
<evidence type="ECO:0000256" key="3">
    <source>
        <dbReference type="ARBA" id="ARBA00022606"/>
    </source>
</evidence>
<comment type="subcellular location">
    <subcellularLocation>
        <location evidence="1">Cell membrane</location>
        <topology evidence="1">Multi-pass membrane protein</topology>
    </subcellularLocation>
</comment>
<keyword evidence="3" id="KW-0716">Sensory transduction</keyword>
<evidence type="ECO:0000256" key="7">
    <source>
        <dbReference type="ARBA" id="ARBA00023136"/>
    </source>
</evidence>
<gene>
    <name evidence="13" type="primary">LOC100576940</name>
</gene>
<dbReference type="GO" id="GO:0005886">
    <property type="term" value="C:plasma membrane"/>
    <property type="evidence" value="ECO:0007669"/>
    <property type="project" value="UniProtKB-SubCell"/>
</dbReference>
<feature type="transmembrane region" description="Helical" evidence="10">
    <location>
        <begin position="529"/>
        <end position="551"/>
    </location>
</feature>
<evidence type="ECO:0000256" key="9">
    <source>
        <dbReference type="ARBA" id="ARBA00023224"/>
    </source>
</evidence>
<dbReference type="RefSeq" id="XP_026300229.1">
    <property type="nucleotide sequence ID" value="XM_026444444.1"/>
</dbReference>
<feature type="transmembrane region" description="Helical" evidence="10">
    <location>
        <begin position="126"/>
        <end position="151"/>
    </location>
</feature>
<feature type="transmembrane region" description="Helical" evidence="10">
    <location>
        <begin position="641"/>
        <end position="660"/>
    </location>
</feature>
<feature type="transmembrane region" description="Helical" evidence="10">
    <location>
        <begin position="730"/>
        <end position="754"/>
    </location>
</feature>
<reference evidence="11" key="1">
    <citation type="submission" date="2021-01" db="UniProtKB">
        <authorList>
            <consortium name="EnsemblMetazoa"/>
        </authorList>
    </citation>
    <scope>IDENTIFICATION</scope>
    <source>
        <strain evidence="11">DH4</strain>
    </source>
</reference>
<dbReference type="GO" id="GO:0005549">
    <property type="term" value="F:odorant binding"/>
    <property type="evidence" value="ECO:0007669"/>
    <property type="project" value="InterPro"/>
</dbReference>
<keyword evidence="6 10" id="KW-1133">Transmembrane helix</keyword>
<organism evidence="11">
    <name type="scientific">Apis mellifera</name>
    <name type="common">Honeybee</name>
    <dbReference type="NCBI Taxonomy" id="7460"/>
    <lineage>
        <taxon>Eukaryota</taxon>
        <taxon>Metazoa</taxon>
        <taxon>Ecdysozoa</taxon>
        <taxon>Arthropoda</taxon>
        <taxon>Hexapoda</taxon>
        <taxon>Insecta</taxon>
        <taxon>Pterygota</taxon>
        <taxon>Neoptera</taxon>
        <taxon>Endopterygota</taxon>
        <taxon>Hymenoptera</taxon>
        <taxon>Apocrita</taxon>
        <taxon>Aculeata</taxon>
        <taxon>Apoidea</taxon>
        <taxon>Anthophila</taxon>
        <taxon>Apidae</taxon>
        <taxon>Apis</taxon>
    </lineage>
</organism>
<dbReference type="KEGG" id="ame:100576940"/>
<evidence type="ECO:0000256" key="10">
    <source>
        <dbReference type="SAM" id="Phobius"/>
    </source>
</evidence>
<keyword evidence="4 10" id="KW-0812">Transmembrane</keyword>
<dbReference type="GO" id="GO:0007165">
    <property type="term" value="P:signal transduction"/>
    <property type="evidence" value="ECO:0007669"/>
    <property type="project" value="UniProtKB-KW"/>
</dbReference>
<dbReference type="OrthoDB" id="8185860at2759"/>
<evidence type="ECO:0000256" key="5">
    <source>
        <dbReference type="ARBA" id="ARBA00022725"/>
    </source>
</evidence>
<dbReference type="PANTHER" id="PTHR21137">
    <property type="entry name" value="ODORANT RECEPTOR"/>
    <property type="match status" value="1"/>
</dbReference>